<protein>
    <recommendedName>
        <fullName evidence="2">Origin recognition complex subunit 3 insertion domain-containing protein</fullName>
    </recommendedName>
</protein>
<organism evidence="3 4">
    <name type="scientific">Tegillarca granosa</name>
    <name type="common">Malaysian cockle</name>
    <name type="synonym">Anadara granosa</name>
    <dbReference type="NCBI Taxonomy" id="220873"/>
    <lineage>
        <taxon>Eukaryota</taxon>
        <taxon>Metazoa</taxon>
        <taxon>Spiralia</taxon>
        <taxon>Lophotrochozoa</taxon>
        <taxon>Mollusca</taxon>
        <taxon>Bivalvia</taxon>
        <taxon>Autobranchia</taxon>
        <taxon>Pteriomorphia</taxon>
        <taxon>Arcoida</taxon>
        <taxon>Arcoidea</taxon>
        <taxon>Arcidae</taxon>
        <taxon>Tegillarca</taxon>
    </lineage>
</organism>
<keyword evidence="4" id="KW-1185">Reference proteome</keyword>
<dbReference type="PANTHER" id="PTHR12748">
    <property type="entry name" value="ORIGIN RECOGNITION COMPLEX SUBUNIT 3"/>
    <property type="match status" value="1"/>
</dbReference>
<evidence type="ECO:0000256" key="1">
    <source>
        <dbReference type="SAM" id="Phobius"/>
    </source>
</evidence>
<dbReference type="InterPro" id="IPR045663">
    <property type="entry name" value="ORC3_ins"/>
</dbReference>
<accession>A0ABQ9FHK1</accession>
<keyword evidence="1" id="KW-0812">Transmembrane</keyword>
<dbReference type="PANTHER" id="PTHR12748:SF0">
    <property type="entry name" value="ORIGIN RECOGNITION COMPLEX SUBUNIT 3"/>
    <property type="match status" value="1"/>
</dbReference>
<evidence type="ECO:0000313" key="4">
    <source>
        <dbReference type="Proteomes" id="UP001217089"/>
    </source>
</evidence>
<name>A0ABQ9FHK1_TEGGR</name>
<comment type="caution">
    <text evidence="3">The sequence shown here is derived from an EMBL/GenBank/DDBJ whole genome shotgun (WGS) entry which is preliminary data.</text>
</comment>
<keyword evidence="1" id="KW-0472">Membrane</keyword>
<dbReference type="Pfam" id="PF19675">
    <property type="entry name" value="ORC3_ins"/>
    <property type="match status" value="1"/>
</dbReference>
<gene>
    <name evidence="3" type="ORF">KUTeg_007910</name>
</gene>
<proteinExistence type="predicted"/>
<evidence type="ECO:0000259" key="2">
    <source>
        <dbReference type="Pfam" id="PF19675"/>
    </source>
</evidence>
<keyword evidence="1" id="KW-1133">Transmembrane helix</keyword>
<evidence type="ECO:0000313" key="3">
    <source>
        <dbReference type="EMBL" id="KAJ8315760.1"/>
    </source>
</evidence>
<reference evidence="3 4" key="1">
    <citation type="submission" date="2022-12" db="EMBL/GenBank/DDBJ databases">
        <title>Chromosome-level genome of Tegillarca granosa.</title>
        <authorList>
            <person name="Kim J."/>
        </authorList>
    </citation>
    <scope>NUCLEOTIDE SEQUENCE [LARGE SCALE GENOMIC DNA]</scope>
    <source>
        <strain evidence="3">Teg-2019</strain>
        <tissue evidence="3">Adductor muscle</tissue>
    </source>
</reference>
<feature type="domain" description="Origin recognition complex subunit 3 insertion" evidence="2">
    <location>
        <begin position="69"/>
        <end position="121"/>
    </location>
</feature>
<feature type="transmembrane region" description="Helical" evidence="1">
    <location>
        <begin position="40"/>
        <end position="71"/>
    </location>
</feature>
<sequence>MTEWPSVLSEFVKPIDDIITKFENIDVCFILFIFSKDVKFYYIIIFLIVLNSFLVLREIFVYLCFSVKMYSTLEEMKMKKRKQTPYEKLRDSTLQYFDKYFRKFLLCPKKLPLHEIVYYESYIAVKQHLNAAPRSAIQTALSNPHHYLQN</sequence>
<dbReference type="InterPro" id="IPR020795">
    <property type="entry name" value="ORC3"/>
</dbReference>
<dbReference type="Proteomes" id="UP001217089">
    <property type="component" value="Unassembled WGS sequence"/>
</dbReference>
<dbReference type="EMBL" id="JARBDR010000337">
    <property type="protein sequence ID" value="KAJ8315760.1"/>
    <property type="molecule type" value="Genomic_DNA"/>
</dbReference>